<sequence length="277" mass="30220">MSTIVFLHAHPDDETSQTAGMMTLAARDGHRVVTVFATDGDHGERPEHLGPDGDLVDHRRGEARAAAAVLGVARIDWLGYRDSGMTGWEQNDDPLCLHRADIDAAAARVARILDREDADVLVGYDDHGNYGHPDHIAVHRIARRAVELATRRPRLLEATTNRDAQLAMLDSPEAAEFLRTLAAGGTELDPDQLRVMILTGDDGQPVGMPESEIAWAIDLPQNVIDTKRRAMQCHASQTSDIGTMLALPPEIYAVAFGAEYLIEPGAGQPMRRAWPFG</sequence>
<dbReference type="GO" id="GO:0016137">
    <property type="term" value="P:glycoside metabolic process"/>
    <property type="evidence" value="ECO:0007669"/>
    <property type="project" value="UniProtKB-ARBA"/>
</dbReference>
<dbReference type="KEGG" id="dlu:A6035_15000"/>
<accession>A0A2S1RAF7</accession>
<proteinExistence type="predicted"/>
<dbReference type="Gene3D" id="3.40.50.10320">
    <property type="entry name" value="LmbE-like"/>
    <property type="match status" value="1"/>
</dbReference>
<dbReference type="GO" id="GO:0016811">
    <property type="term" value="F:hydrolase activity, acting on carbon-nitrogen (but not peptide) bonds, in linear amides"/>
    <property type="evidence" value="ECO:0007669"/>
    <property type="project" value="TreeGrafter"/>
</dbReference>
<keyword evidence="3" id="KW-1185">Reference proteome</keyword>
<evidence type="ECO:0000313" key="3">
    <source>
        <dbReference type="Proteomes" id="UP000244928"/>
    </source>
</evidence>
<dbReference type="PANTHER" id="PTHR12993:SF11">
    <property type="entry name" value="N-ACETYLGLUCOSAMINYL-PHOSPHATIDYLINOSITOL DE-N-ACETYLASE"/>
    <property type="match status" value="1"/>
</dbReference>
<dbReference type="Proteomes" id="UP000244928">
    <property type="component" value="Chromosome"/>
</dbReference>
<dbReference type="PANTHER" id="PTHR12993">
    <property type="entry name" value="N-ACETYLGLUCOSAMINYL-PHOSPHATIDYLINOSITOL DE-N-ACETYLASE-RELATED"/>
    <property type="match status" value="1"/>
</dbReference>
<dbReference type="InterPro" id="IPR024078">
    <property type="entry name" value="LmbE-like_dom_sf"/>
</dbReference>
<name>A0A2S1RAF7_9ACTN</name>
<gene>
    <name evidence="2" type="ORF">A6035_15000</name>
</gene>
<evidence type="ECO:0000313" key="2">
    <source>
        <dbReference type="EMBL" id="AWH93273.1"/>
    </source>
</evidence>
<dbReference type="Pfam" id="PF02585">
    <property type="entry name" value="PIG-L"/>
    <property type="match status" value="1"/>
</dbReference>
<dbReference type="AlphaFoldDB" id="A0A2S1RAF7"/>
<dbReference type="SUPFAM" id="SSF102588">
    <property type="entry name" value="LmbE-like"/>
    <property type="match status" value="1"/>
</dbReference>
<reference evidence="2 3" key="1">
    <citation type="submission" date="2016-04" db="EMBL/GenBank/DDBJ databases">
        <title>Complete genome sequence of Dietzia lutea YIM 80766T, a strain isolated from desert soil in Egypt.</title>
        <authorList>
            <person name="Zhao J."/>
            <person name="Hu B."/>
            <person name="Geng S."/>
            <person name="Nie Y."/>
            <person name="Tang Y."/>
        </authorList>
    </citation>
    <scope>NUCLEOTIDE SEQUENCE [LARGE SCALE GENOMIC DNA]</scope>
    <source>
        <strain evidence="2 3">YIM 80766</strain>
    </source>
</reference>
<dbReference type="RefSeq" id="WP_108848624.1">
    <property type="nucleotide sequence ID" value="NZ_CP015449.1"/>
</dbReference>
<keyword evidence="1" id="KW-0862">Zinc</keyword>
<dbReference type="InterPro" id="IPR003737">
    <property type="entry name" value="GlcNAc_PI_deacetylase-related"/>
</dbReference>
<protein>
    <submittedName>
        <fullName evidence="2">GlcNAc-PI de-N-acetylase</fullName>
    </submittedName>
</protein>
<dbReference type="OrthoDB" id="158614at2"/>
<organism evidence="2 3">
    <name type="scientific">Dietzia lutea</name>
    <dbReference type="NCBI Taxonomy" id="546160"/>
    <lineage>
        <taxon>Bacteria</taxon>
        <taxon>Bacillati</taxon>
        <taxon>Actinomycetota</taxon>
        <taxon>Actinomycetes</taxon>
        <taxon>Mycobacteriales</taxon>
        <taxon>Dietziaceae</taxon>
        <taxon>Dietzia</taxon>
    </lineage>
</organism>
<evidence type="ECO:0000256" key="1">
    <source>
        <dbReference type="ARBA" id="ARBA00022833"/>
    </source>
</evidence>
<dbReference type="EMBL" id="CP015449">
    <property type="protein sequence ID" value="AWH93273.1"/>
    <property type="molecule type" value="Genomic_DNA"/>
</dbReference>